<dbReference type="Proteomes" id="UP000238479">
    <property type="component" value="Chromosome 1"/>
</dbReference>
<evidence type="ECO:0000313" key="2">
    <source>
        <dbReference type="Proteomes" id="UP000238479"/>
    </source>
</evidence>
<organism evidence="1 2">
    <name type="scientific">Rosa chinensis</name>
    <name type="common">China rose</name>
    <dbReference type="NCBI Taxonomy" id="74649"/>
    <lineage>
        <taxon>Eukaryota</taxon>
        <taxon>Viridiplantae</taxon>
        <taxon>Streptophyta</taxon>
        <taxon>Embryophyta</taxon>
        <taxon>Tracheophyta</taxon>
        <taxon>Spermatophyta</taxon>
        <taxon>Magnoliopsida</taxon>
        <taxon>eudicotyledons</taxon>
        <taxon>Gunneridae</taxon>
        <taxon>Pentapetalae</taxon>
        <taxon>rosids</taxon>
        <taxon>fabids</taxon>
        <taxon>Rosales</taxon>
        <taxon>Rosaceae</taxon>
        <taxon>Rosoideae</taxon>
        <taxon>Rosoideae incertae sedis</taxon>
        <taxon>Rosa</taxon>
    </lineage>
</organism>
<dbReference type="EMBL" id="PDCK01000039">
    <property type="protein sequence ID" value="PRQ59565.1"/>
    <property type="molecule type" value="Genomic_DNA"/>
</dbReference>
<name>A0A2P6SLJ6_ROSCH</name>
<evidence type="ECO:0000313" key="1">
    <source>
        <dbReference type="EMBL" id="PRQ59565.1"/>
    </source>
</evidence>
<keyword evidence="2" id="KW-1185">Reference proteome</keyword>
<reference evidence="1 2" key="1">
    <citation type="journal article" date="2018" name="Nat. Genet.">
        <title>The Rosa genome provides new insights in the design of modern roses.</title>
        <authorList>
            <person name="Bendahmane M."/>
        </authorList>
    </citation>
    <scope>NUCLEOTIDE SEQUENCE [LARGE SCALE GENOMIC DNA]</scope>
    <source>
        <strain evidence="2">cv. Old Blush</strain>
    </source>
</reference>
<accession>A0A2P6SLJ6</accession>
<gene>
    <name evidence="1" type="ORF">RchiOBHm_Chr1g0371571</name>
</gene>
<comment type="caution">
    <text evidence="1">The sequence shown here is derived from an EMBL/GenBank/DDBJ whole genome shotgun (WGS) entry which is preliminary data.</text>
</comment>
<sequence length="98" mass="10763">MKISTVVAFPVASSLSPPPSLCFCSSSRSYHSIPYSSFPFVFFSLSLSLSNQKGVLKRVEPSSSPPTLQSLFDLVYEVPFLSLHLLCDLFAFASFSLM</sequence>
<dbReference type="Gramene" id="PRQ59565">
    <property type="protein sequence ID" value="PRQ59565"/>
    <property type="gene ID" value="RchiOBHm_Chr1g0371571"/>
</dbReference>
<proteinExistence type="predicted"/>
<protein>
    <submittedName>
        <fullName evidence="1">Uncharacterized protein</fullName>
    </submittedName>
</protein>
<dbReference type="AlphaFoldDB" id="A0A2P6SLJ6"/>